<comment type="caution">
    <text evidence="14">The sequence shown here is derived from an EMBL/GenBank/DDBJ whole genome shotgun (WGS) entry which is preliminary data.</text>
</comment>
<comment type="subcellular location">
    <subcellularLocation>
        <location evidence="1">Nucleus</location>
    </subcellularLocation>
</comment>
<comment type="similarity">
    <text evidence="6">Belongs to the CFT1 family.</text>
</comment>
<proteinExistence type="inferred from homology"/>
<dbReference type="Proteomes" id="UP000024533">
    <property type="component" value="Unassembled WGS sequence"/>
</dbReference>
<dbReference type="OrthoDB" id="6109at2759"/>
<organism evidence="14 15">
    <name type="scientific">Trichophyton interdigitale (strain MR816)</name>
    <dbReference type="NCBI Taxonomy" id="1215338"/>
    <lineage>
        <taxon>Eukaryota</taxon>
        <taxon>Fungi</taxon>
        <taxon>Dikarya</taxon>
        <taxon>Ascomycota</taxon>
        <taxon>Pezizomycotina</taxon>
        <taxon>Eurotiomycetes</taxon>
        <taxon>Eurotiomycetidae</taxon>
        <taxon>Onygenales</taxon>
        <taxon>Arthrodermataceae</taxon>
        <taxon>Trichophyton</taxon>
    </lineage>
</organism>
<evidence type="ECO:0000256" key="1">
    <source>
        <dbReference type="ARBA" id="ARBA00004123"/>
    </source>
</evidence>
<feature type="domain" description="RSE1/DDB1/CPSF1 first beta-propeller" evidence="12">
    <location>
        <begin position="13"/>
        <end position="431"/>
    </location>
</feature>
<evidence type="ECO:0000259" key="13">
    <source>
        <dbReference type="Pfam" id="PF23726"/>
    </source>
</evidence>
<dbReference type="Pfam" id="PF03178">
    <property type="entry name" value="CPSF_A"/>
    <property type="match status" value="1"/>
</dbReference>
<evidence type="ECO:0000256" key="10">
    <source>
        <dbReference type="SAM" id="MobiDB-lite"/>
    </source>
</evidence>
<dbReference type="STRING" id="1215338.A0A059J7M7"/>
<evidence type="ECO:0000259" key="12">
    <source>
        <dbReference type="Pfam" id="PF10433"/>
    </source>
</evidence>
<name>A0A059J7M7_TRIIM</name>
<dbReference type="FunFam" id="2.130.10.10:FF:000788">
    <property type="entry name" value="mRNA cleavage and polyadenylation factor subunit"/>
    <property type="match status" value="1"/>
</dbReference>
<sequence length="1398" mass="153175">MQCYTELLLPSGVTHAASAHFISANSNNLIVAKTSLLQVFSLVNVTYGSTTATQPDQKGRNDRSQHAKLVLAAEYEVPGTITGLQRVRISNSKSGGDAILVSSRNAKLSLIEWDPEKHGISTISIHYYEGEESHMSPWVPDLGSCPSSLTVDPNGNCAIFNFGIHSLAILPFHQAGDDLVMDDYDATPNGDDSTDMVSDAQKSAPGNTAHDKPYAPSFVLPMAALDPALTHPIHMEFLHEYREPTFGILYSQVARSTSLTIDRKDVVSYSIFTLDLQQRASTSLLTVSRLPSDVFKIVPLPPPVGGALLIGTNELVHVDQAGKTNAVGVNEFARQASAFSMADQSDLEMRLEGCIVEQLGSGTGDVLLILADGRMSILSFKVDGRSVSGISLHFVTEQSGGLITKARPSCSASLGRNKLFYGSEEGDSILLGWSRPSSTTKRPSKAADGVDENGTADLSDEAEQDDDGDDDDMYEDDLYSVNPASIPQEKQVVNGDSPADFTFRAYDRLWSLGPYRDITLGKPPKSKSKDQRDSVPAIAAPLELVAARGFGKSGGLTVLNREVDPYTIDSLKMDDVYGVWSIRVVDPKSKDTGLSRSYDKYLLLAKAKGDDKEESVVYSVGSSGLDSIDAPEFNPNEDCTVDIGTLATGTRVVQVLRTEIRSYDYNLGLAQIYPVWDEDTSEERTVIQASFAEPYLLTIRDDHSLLILQTDKNGDLDEVEVQGSAASGKWVSGCLYEDKMNIFFSDFDIENEAGPNILLFLLDGDGNLSIFRLPNISEPLCRVDNLNLLPSNLPYESSSRRPVNRETLTELLIADLGDAIHKSPYMILRTKHDDLVLYEPYRIAGESGHSGLRFLKAVNHVVMGPRTDQGVNHDINRSPSSCKLLRALPDVCGYKTVFMSGHNPCFILKSAIARPHVLRLRGKAVQSLSGFNIAACERGFAYVDEDNVIRMSRLPSNTRFDSGWATRKIALGEQVDSIVYSSASECYVIGTSAKEDFKLPEDDESHTEWRNEFITFLPQLERGTVKLLEPKNWSTIDSHELEPAERITCIEVIRLEISELTHERKDMVVVGSSIVKGEDIVPKGFIRVFEVIDVVPEPDQPEKSKKLKLFAKEEVKGAVTALSGIGGQGFLIVAQGQKCMVRGLKEDGSLLPVAFKDTQCYVNVLKELKGTGMCIIGDAFKGLWFIGYSEEPYKLDLFGKENENLAVVDADFLPDGNKLYILVADDDCNLHVLQYDPEDPSSSKGDRLLHRSVFHTGHFASTMTLLPHGAYTPSAPVDEDAMDTDSLPPSKYQILMTFQTGSIAVITPLSEDSYRRLLALQSQLVNALEHPCSLNPRGYRAVESDGMGGQRGMIDGNLLRRWLDMGAQRKAEIAGRVGADVGAIRTDLEKLHGGLAYL</sequence>
<dbReference type="OMA" id="PMTKFKL"/>
<dbReference type="GO" id="GO:0005634">
    <property type="term" value="C:nucleus"/>
    <property type="evidence" value="ECO:0007669"/>
    <property type="project" value="UniProtKB-SubCell"/>
</dbReference>
<dbReference type="GO" id="GO:0003723">
    <property type="term" value="F:RNA binding"/>
    <property type="evidence" value="ECO:0007669"/>
    <property type="project" value="UniProtKB-KW"/>
</dbReference>
<evidence type="ECO:0000256" key="9">
    <source>
        <dbReference type="ARBA" id="ARBA00041264"/>
    </source>
</evidence>
<evidence type="ECO:0000256" key="3">
    <source>
        <dbReference type="ARBA" id="ARBA00022884"/>
    </source>
</evidence>
<evidence type="ECO:0000313" key="14">
    <source>
        <dbReference type="EMBL" id="KDB23497.1"/>
    </source>
</evidence>
<evidence type="ECO:0000259" key="11">
    <source>
        <dbReference type="Pfam" id="PF03178"/>
    </source>
</evidence>
<evidence type="ECO:0000256" key="6">
    <source>
        <dbReference type="ARBA" id="ARBA00038304"/>
    </source>
</evidence>
<dbReference type="Pfam" id="PF23726">
    <property type="entry name" value="Beta-prop_RSE1_2nd"/>
    <property type="match status" value="1"/>
</dbReference>
<evidence type="ECO:0000313" key="15">
    <source>
        <dbReference type="Proteomes" id="UP000024533"/>
    </source>
</evidence>
<evidence type="ECO:0000256" key="7">
    <source>
        <dbReference type="ARBA" id="ARBA00039187"/>
    </source>
</evidence>
<evidence type="ECO:0000256" key="2">
    <source>
        <dbReference type="ARBA" id="ARBA00022664"/>
    </source>
</evidence>
<comment type="function">
    <text evidence="5">RNA-binding component of the cleavage and polyadenylation factor (CPF) complex, which plays a key role in polyadenylation-dependent pre-mRNA 3'-end formation and cooperates with cleavage factors including the CFIA complex and NAB4/CFIB. Involved in poly(A) site recognition. May be involved in coupling transcription termination and mRNA 3'-end formation.</text>
</comment>
<dbReference type="InterPro" id="IPR058543">
    <property type="entry name" value="Beta-prop_RSE1/DDB1/CPSF1_2nd"/>
</dbReference>
<feature type="domain" description="RSE1/DDB1/CPSF1 second beta-propeller" evidence="13">
    <location>
        <begin position="565"/>
        <end position="953"/>
    </location>
</feature>
<dbReference type="FunFam" id="2.130.10.10:FF:000625">
    <property type="entry name" value="mRNA cleavage and polyadenylation factor subunit"/>
    <property type="match status" value="1"/>
</dbReference>
<dbReference type="PANTHER" id="PTHR10644">
    <property type="entry name" value="DNA REPAIR/RNA PROCESSING CPSF FAMILY"/>
    <property type="match status" value="1"/>
</dbReference>
<dbReference type="Pfam" id="PF10433">
    <property type="entry name" value="Beta-prop_RSE1_1st"/>
    <property type="match status" value="1"/>
</dbReference>
<keyword evidence="3" id="KW-0694">RNA-binding</keyword>
<dbReference type="Gene3D" id="2.130.10.10">
    <property type="entry name" value="YVTN repeat-like/Quinoprotein amine dehydrogenase"/>
    <property type="match status" value="3"/>
</dbReference>
<keyword evidence="2" id="KW-0507">mRNA processing</keyword>
<feature type="compositionally biased region" description="Acidic residues" evidence="10">
    <location>
        <begin position="458"/>
        <end position="478"/>
    </location>
</feature>
<dbReference type="Gene3D" id="1.10.150.910">
    <property type="match status" value="1"/>
</dbReference>
<keyword evidence="4" id="KW-0539">Nucleus</keyword>
<reference evidence="14 15" key="1">
    <citation type="submission" date="2014-02" db="EMBL/GenBank/DDBJ databases">
        <title>The Genome Sequence of Trichophyton interdigitale MR816.</title>
        <authorList>
            <consortium name="The Broad Institute Genomics Platform"/>
            <person name="Cuomo C.A."/>
            <person name="White T.C."/>
            <person name="Graser Y."/>
            <person name="Martinez-Rossi N."/>
            <person name="Heitman J."/>
            <person name="Young S.K."/>
            <person name="Zeng Q."/>
            <person name="Gargeya S."/>
            <person name="Abouelleil A."/>
            <person name="Alvarado L."/>
            <person name="Chapman S.B."/>
            <person name="Gainer-Dewar J."/>
            <person name="Goldberg J."/>
            <person name="Griggs A."/>
            <person name="Gujja S."/>
            <person name="Hansen M."/>
            <person name="Howarth C."/>
            <person name="Imamovic A."/>
            <person name="Larimer J."/>
            <person name="Martinez D."/>
            <person name="Murphy C."/>
            <person name="Pearson M.D."/>
            <person name="Persinoti G."/>
            <person name="Poon T."/>
            <person name="Priest M."/>
            <person name="Roberts A.D."/>
            <person name="Saif S."/>
            <person name="Shea T.D."/>
            <person name="Sykes S.N."/>
            <person name="Wortman J."/>
            <person name="Nusbaum C."/>
            <person name="Birren B."/>
        </authorList>
    </citation>
    <scope>NUCLEOTIDE SEQUENCE [LARGE SCALE GENOMIC DNA]</scope>
    <source>
        <strain evidence="14 15">MR816</strain>
    </source>
</reference>
<gene>
    <name evidence="14" type="ORF">H109_04625</name>
</gene>
<feature type="region of interest" description="Disordered" evidence="10">
    <location>
        <begin position="432"/>
        <end position="478"/>
    </location>
</feature>
<evidence type="ECO:0000256" key="4">
    <source>
        <dbReference type="ARBA" id="ARBA00023242"/>
    </source>
</evidence>
<keyword evidence="15" id="KW-1185">Reference proteome</keyword>
<feature type="region of interest" description="Disordered" evidence="10">
    <location>
        <begin position="184"/>
        <end position="209"/>
    </location>
</feature>
<evidence type="ECO:0000256" key="8">
    <source>
        <dbReference type="ARBA" id="ARBA00039443"/>
    </source>
</evidence>
<dbReference type="InterPro" id="IPR050358">
    <property type="entry name" value="RSE1/DDB1/CFT1"/>
</dbReference>
<dbReference type="GO" id="GO:0006397">
    <property type="term" value="P:mRNA processing"/>
    <property type="evidence" value="ECO:0007669"/>
    <property type="project" value="UniProtKB-KW"/>
</dbReference>
<dbReference type="InterPro" id="IPR004871">
    <property type="entry name" value="RSE1/DDB1/CPSF1_C"/>
</dbReference>
<dbReference type="EMBL" id="AOKY01000303">
    <property type="protein sequence ID" value="KDB23497.1"/>
    <property type="molecule type" value="Genomic_DNA"/>
</dbReference>
<feature type="domain" description="RSE1/DDB1/CPSF1 C-terminal" evidence="11">
    <location>
        <begin position="1023"/>
        <end position="1364"/>
    </location>
</feature>
<evidence type="ECO:0000256" key="5">
    <source>
        <dbReference type="ARBA" id="ARBA00037232"/>
    </source>
</evidence>
<protein>
    <recommendedName>
        <fullName evidence="8">Protein CFT1</fullName>
    </recommendedName>
    <alternativeName>
        <fullName evidence="9">Cleavage factor two protein 1</fullName>
    </alternativeName>
    <alternativeName>
        <fullName evidence="7">Protein cft1</fullName>
    </alternativeName>
</protein>
<dbReference type="InterPro" id="IPR018846">
    <property type="entry name" value="Beta-prop_RSE1/DDB1/CPSF1_1st"/>
</dbReference>
<dbReference type="HOGENOM" id="CLU_002414_2_1_1"/>
<accession>A0A059J7M7</accession>
<dbReference type="InterPro" id="IPR015943">
    <property type="entry name" value="WD40/YVTN_repeat-like_dom_sf"/>
</dbReference>